<keyword evidence="5" id="KW-1185">Reference proteome</keyword>
<dbReference type="InParanoid" id="A0A078ALE3"/>
<dbReference type="Proteomes" id="UP000039865">
    <property type="component" value="Unassembled WGS sequence"/>
</dbReference>
<evidence type="ECO:0000313" key="4">
    <source>
        <dbReference type="EMBL" id="CDW83034.1"/>
    </source>
</evidence>
<evidence type="ECO:0000256" key="3">
    <source>
        <dbReference type="ARBA" id="ARBA00022833"/>
    </source>
</evidence>
<dbReference type="GO" id="GO:0008270">
    <property type="term" value="F:zinc ion binding"/>
    <property type="evidence" value="ECO:0007669"/>
    <property type="project" value="UniProtKB-KW"/>
</dbReference>
<dbReference type="PROSITE" id="PS01359">
    <property type="entry name" value="ZF_PHD_1"/>
    <property type="match status" value="1"/>
</dbReference>
<dbReference type="InterPro" id="IPR013083">
    <property type="entry name" value="Znf_RING/FYVE/PHD"/>
</dbReference>
<dbReference type="Gene3D" id="3.30.40.10">
    <property type="entry name" value="Zinc/RING finger domain, C3HC4 (zinc finger)"/>
    <property type="match status" value="1"/>
</dbReference>
<proteinExistence type="predicted"/>
<gene>
    <name evidence="4" type="primary">Contig13933.g14871</name>
    <name evidence="4" type="ORF">STYLEM_12073</name>
</gene>
<accession>A0A078ALE3</accession>
<dbReference type="InterPro" id="IPR019786">
    <property type="entry name" value="Zinc_finger_PHD-type_CS"/>
</dbReference>
<evidence type="ECO:0000313" key="5">
    <source>
        <dbReference type="Proteomes" id="UP000039865"/>
    </source>
</evidence>
<dbReference type="EMBL" id="CCKQ01011463">
    <property type="protein sequence ID" value="CDW83034.1"/>
    <property type="molecule type" value="Genomic_DNA"/>
</dbReference>
<evidence type="ECO:0008006" key="6">
    <source>
        <dbReference type="Google" id="ProtNLM"/>
    </source>
</evidence>
<organism evidence="4 5">
    <name type="scientific">Stylonychia lemnae</name>
    <name type="common">Ciliate</name>
    <dbReference type="NCBI Taxonomy" id="5949"/>
    <lineage>
        <taxon>Eukaryota</taxon>
        <taxon>Sar</taxon>
        <taxon>Alveolata</taxon>
        <taxon>Ciliophora</taxon>
        <taxon>Intramacronucleata</taxon>
        <taxon>Spirotrichea</taxon>
        <taxon>Stichotrichia</taxon>
        <taxon>Sporadotrichida</taxon>
        <taxon>Oxytrichidae</taxon>
        <taxon>Stylonychinae</taxon>
        <taxon>Stylonychia</taxon>
    </lineage>
</organism>
<name>A0A078ALE3_STYLE</name>
<evidence type="ECO:0000256" key="1">
    <source>
        <dbReference type="ARBA" id="ARBA00022723"/>
    </source>
</evidence>
<keyword evidence="3" id="KW-0862">Zinc</keyword>
<evidence type="ECO:0000256" key="2">
    <source>
        <dbReference type="ARBA" id="ARBA00022771"/>
    </source>
</evidence>
<keyword evidence="1" id="KW-0479">Metal-binding</keyword>
<sequence>MPSMNLITSDPVAQQQLASNLLQQQVLQQQLLQQQPQQQLNSPQSPNPYINQFQVPVTQNTSTFSNNLSSTSTANTTASANNIPTVEQQFESLKNAYFNAKPLNLKQIASENMTQNPLNSQKCLACKQTCQIKSLLCCEMCLIQVHYECYGQSNFFNNPLTLRIYGINNPSQQGKLPTSIWICDRCCISIENEQLRDLNKMKCQYCQQTSGLMKMLDSEEKWVHYDCVMSHQQLQQQKQHQLLQQQQQLLNQQVMQ</sequence>
<dbReference type="AlphaFoldDB" id="A0A078ALE3"/>
<protein>
    <recommendedName>
        <fullName evidence="6">PHD-type domain-containing protein</fullName>
    </recommendedName>
</protein>
<reference evidence="4 5" key="1">
    <citation type="submission" date="2014-06" db="EMBL/GenBank/DDBJ databases">
        <authorList>
            <person name="Swart Estienne"/>
        </authorList>
    </citation>
    <scope>NUCLEOTIDE SEQUENCE [LARGE SCALE GENOMIC DNA]</scope>
    <source>
        <strain evidence="4 5">130c</strain>
    </source>
</reference>
<keyword evidence="2" id="KW-0863">Zinc-finger</keyword>